<proteinExistence type="predicted"/>
<dbReference type="GO" id="GO:0003700">
    <property type="term" value="F:DNA-binding transcription factor activity"/>
    <property type="evidence" value="ECO:0007669"/>
    <property type="project" value="InterPro"/>
</dbReference>
<dbReference type="EMBL" id="WXEW01000006">
    <property type="protein sequence ID" value="NAS23978.1"/>
    <property type="molecule type" value="Genomic_DNA"/>
</dbReference>
<comment type="caution">
    <text evidence="5">The sequence shown here is derived from an EMBL/GenBank/DDBJ whole genome shotgun (WGS) entry which is preliminary data.</text>
</comment>
<gene>
    <name evidence="5" type="ORF">GT755_20085</name>
</gene>
<dbReference type="GO" id="GO:0003677">
    <property type="term" value="F:DNA binding"/>
    <property type="evidence" value="ECO:0007669"/>
    <property type="project" value="UniProtKB-KW"/>
</dbReference>
<evidence type="ECO:0000259" key="4">
    <source>
        <dbReference type="Pfam" id="PF12802"/>
    </source>
</evidence>
<feature type="domain" description="HTH marR-type" evidence="4">
    <location>
        <begin position="21"/>
        <end position="76"/>
    </location>
</feature>
<evidence type="ECO:0000313" key="5">
    <source>
        <dbReference type="EMBL" id="NAS23978.1"/>
    </source>
</evidence>
<dbReference type="AlphaFoldDB" id="A0A7C9NIK3"/>
<accession>A0A7C9NIK3</accession>
<dbReference type="InterPro" id="IPR052362">
    <property type="entry name" value="HTH-GbsR_regulator"/>
</dbReference>
<keyword evidence="2" id="KW-0238">DNA-binding</keyword>
<dbReference type="InterPro" id="IPR036388">
    <property type="entry name" value="WH-like_DNA-bd_sf"/>
</dbReference>
<dbReference type="Gene3D" id="1.10.287.160">
    <property type="entry name" value="HR1 repeat"/>
    <property type="match status" value="1"/>
</dbReference>
<keyword evidence="1" id="KW-0805">Transcription regulation</keyword>
<dbReference type="InterPro" id="IPR036390">
    <property type="entry name" value="WH_DNA-bd_sf"/>
</dbReference>
<evidence type="ECO:0000256" key="3">
    <source>
        <dbReference type="ARBA" id="ARBA00023163"/>
    </source>
</evidence>
<dbReference type="Pfam" id="PF12802">
    <property type="entry name" value="MarR_2"/>
    <property type="match status" value="1"/>
</dbReference>
<dbReference type="PANTHER" id="PTHR38465:SF2">
    <property type="entry name" value="HTH-TYPE TRANSCRIPTIONAL REGULATOR MMPR5"/>
    <property type="match status" value="1"/>
</dbReference>
<dbReference type="RefSeq" id="WP_161481233.1">
    <property type="nucleotide sequence ID" value="NZ_WXEW01000006.1"/>
</dbReference>
<evidence type="ECO:0000313" key="6">
    <source>
        <dbReference type="Proteomes" id="UP000479526"/>
    </source>
</evidence>
<sequence length="157" mass="17800">MRDEEQVRMATERMAMVFTSWGFPRMAARVLMTVMTADEDALTAGQIGERLAVSPAAVSGAVRYLMQVAMLEKEPQLGSRSDVYRLPDNPWYEATALKNDLFITLANMAEEVALALGEDTPAARRVQTMNEYFKFIHEALPKLIDLWREYKVEHGLD</sequence>
<keyword evidence="3" id="KW-0804">Transcription</keyword>
<name>A0A7C9NIK3_9ACTN</name>
<protein>
    <submittedName>
        <fullName evidence="5">MarR family transcriptional regulator</fullName>
    </submittedName>
</protein>
<reference evidence="5 6" key="1">
    <citation type="submission" date="2020-01" db="EMBL/GenBank/DDBJ databases">
        <title>Herbidospora sp. NEAU-GS84 nov., a novel actinomycete isolated from soil.</title>
        <authorList>
            <person name="Han L."/>
        </authorList>
    </citation>
    <scope>NUCLEOTIDE SEQUENCE [LARGE SCALE GENOMIC DNA]</scope>
    <source>
        <strain evidence="5 6">NEAU-GS84</strain>
    </source>
</reference>
<dbReference type="Gene3D" id="1.10.10.10">
    <property type="entry name" value="Winged helix-like DNA-binding domain superfamily/Winged helix DNA-binding domain"/>
    <property type="match status" value="1"/>
</dbReference>
<evidence type="ECO:0000256" key="2">
    <source>
        <dbReference type="ARBA" id="ARBA00023125"/>
    </source>
</evidence>
<dbReference type="SUPFAM" id="SSF46785">
    <property type="entry name" value="Winged helix' DNA-binding domain"/>
    <property type="match status" value="1"/>
</dbReference>
<dbReference type="InterPro" id="IPR000835">
    <property type="entry name" value="HTH_MarR-typ"/>
</dbReference>
<organism evidence="5 6">
    <name type="scientific">Herbidospora solisilvae</name>
    <dbReference type="NCBI Taxonomy" id="2696284"/>
    <lineage>
        <taxon>Bacteria</taxon>
        <taxon>Bacillati</taxon>
        <taxon>Actinomycetota</taxon>
        <taxon>Actinomycetes</taxon>
        <taxon>Streptosporangiales</taxon>
        <taxon>Streptosporangiaceae</taxon>
        <taxon>Herbidospora</taxon>
    </lineage>
</organism>
<dbReference type="Proteomes" id="UP000479526">
    <property type="component" value="Unassembled WGS sequence"/>
</dbReference>
<evidence type="ECO:0000256" key="1">
    <source>
        <dbReference type="ARBA" id="ARBA00023015"/>
    </source>
</evidence>
<keyword evidence="6" id="KW-1185">Reference proteome</keyword>
<dbReference type="PANTHER" id="PTHR38465">
    <property type="entry name" value="HTH-TYPE TRANSCRIPTIONAL REGULATOR MJ1563-RELATED"/>
    <property type="match status" value="1"/>
</dbReference>